<reference evidence="2" key="1">
    <citation type="submission" date="2023-05" db="EMBL/GenBank/DDBJ databases">
        <title>Comparative genomics of Bacillaceae isolates and their secondary metabolite potential.</title>
        <authorList>
            <person name="Song L."/>
            <person name="Nielsen L.J."/>
            <person name="Mohite O."/>
            <person name="Xu X."/>
            <person name="Weber T."/>
            <person name="Kovacs A.T."/>
        </authorList>
    </citation>
    <scope>NUCLEOTIDE SEQUENCE</scope>
    <source>
        <strain evidence="2">XLM17</strain>
    </source>
</reference>
<evidence type="ECO:0000256" key="1">
    <source>
        <dbReference type="ARBA" id="ARBA00023186"/>
    </source>
</evidence>
<dbReference type="PANTHER" id="PTHR34227">
    <property type="entry name" value="CHAPERONE PROTEIN YCDY"/>
    <property type="match status" value="1"/>
</dbReference>
<dbReference type="EMBL" id="CP126114">
    <property type="protein sequence ID" value="WHY88885.1"/>
    <property type="molecule type" value="Genomic_DNA"/>
</dbReference>
<protein>
    <submittedName>
        <fullName evidence="2">Molecular chaperone TorD family protein</fullName>
    </submittedName>
</protein>
<evidence type="ECO:0000313" key="3">
    <source>
        <dbReference type="Proteomes" id="UP001178288"/>
    </source>
</evidence>
<keyword evidence="3" id="KW-1185">Reference proteome</keyword>
<dbReference type="PANTHER" id="PTHR34227:SF1">
    <property type="entry name" value="DIMETHYL SULFOXIDE REDUCTASE CHAPERONE-RELATED"/>
    <property type="match status" value="1"/>
</dbReference>
<proteinExistence type="predicted"/>
<organism evidence="2 3">
    <name type="scientific">Neobacillus novalis</name>
    <dbReference type="NCBI Taxonomy" id="220687"/>
    <lineage>
        <taxon>Bacteria</taxon>
        <taxon>Bacillati</taxon>
        <taxon>Bacillota</taxon>
        <taxon>Bacilli</taxon>
        <taxon>Bacillales</taxon>
        <taxon>Bacillaceae</taxon>
        <taxon>Neobacillus</taxon>
    </lineage>
</organism>
<dbReference type="Gene3D" id="1.10.3480.10">
    <property type="entry name" value="TorD-like"/>
    <property type="match status" value="1"/>
</dbReference>
<dbReference type="InterPro" id="IPR036411">
    <property type="entry name" value="TorD-like_sf"/>
</dbReference>
<dbReference type="Pfam" id="PF02613">
    <property type="entry name" value="Nitrate_red_del"/>
    <property type="match status" value="1"/>
</dbReference>
<dbReference type="SUPFAM" id="SSF89155">
    <property type="entry name" value="TorD-like"/>
    <property type="match status" value="1"/>
</dbReference>
<name>A0AA95MVJ6_9BACI</name>
<dbReference type="InterPro" id="IPR020945">
    <property type="entry name" value="DMSO/NO3_reduct_chaperone"/>
</dbReference>
<dbReference type="RefSeq" id="WP_066087505.1">
    <property type="nucleotide sequence ID" value="NZ_CP126114.1"/>
</dbReference>
<gene>
    <name evidence="2" type="ORF">QNH39_14050</name>
</gene>
<dbReference type="Proteomes" id="UP001178288">
    <property type="component" value="Chromosome"/>
</dbReference>
<accession>A0AA95MVJ6</accession>
<evidence type="ECO:0000313" key="2">
    <source>
        <dbReference type="EMBL" id="WHY88885.1"/>
    </source>
</evidence>
<sequence>MIYTEINNINQEERLFMYQLFLHYYRGDLLKLPSAEWGKLLEMLERQHSLQSNDWGRKAIQQLQNLTDQALETFEFDFNRLFVGPNKLLASPFESSYQNFEGTVMQAETLKVRRFYYYEGLQVANEGGLPDDHIQFELEFILHLLGSEDKNKVLQLFLEKHLLKWVDQHWARIEEHSQNQITLAFGYLLKGFILLEKSLIEGEGPLC</sequence>
<dbReference type="InterPro" id="IPR050289">
    <property type="entry name" value="TorD/DmsD_chaperones"/>
</dbReference>
<dbReference type="AlphaFoldDB" id="A0AA95MVJ6"/>
<dbReference type="KEGG" id="nnv:QNH39_14050"/>
<keyword evidence="1" id="KW-0143">Chaperone</keyword>